<organism evidence="1 2">
    <name type="scientific">Persea americana</name>
    <name type="common">Avocado</name>
    <dbReference type="NCBI Taxonomy" id="3435"/>
    <lineage>
        <taxon>Eukaryota</taxon>
        <taxon>Viridiplantae</taxon>
        <taxon>Streptophyta</taxon>
        <taxon>Embryophyta</taxon>
        <taxon>Tracheophyta</taxon>
        <taxon>Spermatophyta</taxon>
        <taxon>Magnoliopsida</taxon>
        <taxon>Magnoliidae</taxon>
        <taxon>Laurales</taxon>
        <taxon>Lauraceae</taxon>
        <taxon>Persea</taxon>
    </lineage>
</organism>
<protein>
    <submittedName>
        <fullName evidence="1">Uncharacterized protein</fullName>
    </submittedName>
</protein>
<gene>
    <name evidence="1" type="ORF">MRB53_002390</name>
</gene>
<evidence type="ECO:0000313" key="2">
    <source>
        <dbReference type="Proteomes" id="UP001234297"/>
    </source>
</evidence>
<keyword evidence="2" id="KW-1185">Reference proteome</keyword>
<dbReference type="Proteomes" id="UP001234297">
    <property type="component" value="Chromosome 1"/>
</dbReference>
<proteinExistence type="predicted"/>
<sequence length="224" mass="25431">MENKRGKGGDGQETAPPWSCRQIIYDDVQPYFDWTQDCNSHILTVHLPGFVKEELKLQVNDNGRRITVGGERRVSEYNYIQFKQVFNAPADSNIRNISGKFEKGLLYVIMPKDLENGPIEKVLDQISKNKAIIATAVLSFSLGMKINKGKEKNEEEMIEEEKRETRREGNQEQFAACSGSMQVREVHAISQTGPNKQEQHYSTLHTPRTPNVQVCKPLGTSDAY</sequence>
<comment type="caution">
    <text evidence="1">The sequence shown here is derived from an EMBL/GenBank/DDBJ whole genome shotgun (WGS) entry which is preliminary data.</text>
</comment>
<dbReference type="EMBL" id="CM056809">
    <property type="protein sequence ID" value="KAJ8649367.1"/>
    <property type="molecule type" value="Genomic_DNA"/>
</dbReference>
<evidence type="ECO:0000313" key="1">
    <source>
        <dbReference type="EMBL" id="KAJ8649367.1"/>
    </source>
</evidence>
<accession>A0ACC2MWS0</accession>
<name>A0ACC2MWS0_PERAE</name>
<reference evidence="1 2" key="1">
    <citation type="journal article" date="2022" name="Hortic Res">
        <title>A haplotype resolved chromosomal level avocado genome allows analysis of novel avocado genes.</title>
        <authorList>
            <person name="Nath O."/>
            <person name="Fletcher S.J."/>
            <person name="Hayward A."/>
            <person name="Shaw L.M."/>
            <person name="Masouleh A.K."/>
            <person name="Furtado A."/>
            <person name="Henry R.J."/>
            <person name="Mitter N."/>
        </authorList>
    </citation>
    <scope>NUCLEOTIDE SEQUENCE [LARGE SCALE GENOMIC DNA]</scope>
    <source>
        <strain evidence="2">cv. Hass</strain>
    </source>
</reference>